<dbReference type="AlphaFoldDB" id="A0A2N8UCN9"/>
<proteinExistence type="predicted"/>
<name>A0A2N8UCN9_9BASI</name>
<dbReference type="Proteomes" id="UP000239563">
    <property type="component" value="Chromosome V"/>
</dbReference>
<dbReference type="EMBL" id="LT795058">
    <property type="protein sequence ID" value="SJX62571.1"/>
    <property type="molecule type" value="Genomic_DNA"/>
</dbReference>
<sequence length="166" mass="17514">MADPAELATCLKGSRYVDQAEMATSTASMPSSSATASASSVYCRSIDQHHSHRQSHRVVLRFLLGDNGRSASAIDANNVAASGSDTQAHSNDAATSFATSANNNLGHAIPAVNVIGTPSHDGQFACHSCSSCWSQCQHQQSTHQCHCPSPPCRSQAHCHACLHWSL</sequence>
<organism evidence="1 2">
    <name type="scientific">Sporisorium reilianum f. sp. reilianum</name>
    <dbReference type="NCBI Taxonomy" id="72559"/>
    <lineage>
        <taxon>Eukaryota</taxon>
        <taxon>Fungi</taxon>
        <taxon>Dikarya</taxon>
        <taxon>Basidiomycota</taxon>
        <taxon>Ustilaginomycotina</taxon>
        <taxon>Ustilaginomycetes</taxon>
        <taxon>Ustilaginales</taxon>
        <taxon>Ustilaginaceae</taxon>
        <taxon>Sporisorium</taxon>
    </lineage>
</organism>
<evidence type="ECO:0000313" key="2">
    <source>
        <dbReference type="Proteomes" id="UP000239563"/>
    </source>
</evidence>
<protein>
    <submittedName>
        <fullName evidence="1">Uncharacterized protein</fullName>
    </submittedName>
</protein>
<reference evidence="1 2" key="1">
    <citation type="submission" date="2017-02" db="EMBL/GenBank/DDBJ databases">
        <authorList>
            <person name="Peterson S.W."/>
        </authorList>
    </citation>
    <scope>NUCLEOTIDE SEQUENCE [LARGE SCALE GENOMIC DNA]</scope>
    <source>
        <strain evidence="1 2">SRS1_H2-8</strain>
    </source>
</reference>
<gene>
    <name evidence="1" type="ORF">SRS1_21017</name>
</gene>
<accession>A0A2N8UCN9</accession>
<evidence type="ECO:0000313" key="1">
    <source>
        <dbReference type="EMBL" id="SJX62571.1"/>
    </source>
</evidence>